<keyword evidence="5 10" id="KW-0949">S-adenosyl-L-methionine</keyword>
<dbReference type="SFLD" id="SFLDG01066">
    <property type="entry name" value="organic_radical-activating_enz"/>
    <property type="match status" value="1"/>
</dbReference>
<evidence type="ECO:0000256" key="1">
    <source>
        <dbReference type="ARBA" id="ARBA00003141"/>
    </source>
</evidence>
<keyword evidence="6 10" id="KW-0479">Metal-binding</keyword>
<dbReference type="SUPFAM" id="SSF102114">
    <property type="entry name" value="Radical SAM enzymes"/>
    <property type="match status" value="1"/>
</dbReference>
<dbReference type="EMBL" id="QVLU01000053">
    <property type="protein sequence ID" value="RGE60880.1"/>
    <property type="molecule type" value="Genomic_DNA"/>
</dbReference>
<dbReference type="PANTHER" id="PTHR30352">
    <property type="entry name" value="PYRUVATE FORMATE-LYASE-ACTIVATING ENZYME"/>
    <property type="match status" value="1"/>
</dbReference>
<evidence type="ECO:0000256" key="7">
    <source>
        <dbReference type="ARBA" id="ARBA00023002"/>
    </source>
</evidence>
<gene>
    <name evidence="13" type="primary">pflA</name>
    <name evidence="12" type="ORF">DWY69_29605</name>
    <name evidence="13" type="ORF">DXC51_09080</name>
</gene>
<evidence type="ECO:0000313" key="12">
    <source>
        <dbReference type="EMBL" id="RGE60880.1"/>
    </source>
</evidence>
<keyword evidence="10" id="KW-0963">Cytoplasm</keyword>
<comment type="catalytic activity">
    <reaction evidence="10">
        <text>glycyl-[formate C-acetyltransferase] + reduced [flavodoxin] + S-adenosyl-L-methionine = glycin-2-yl radical-[formate C-acetyltransferase] + semiquinone [flavodoxin] + 5'-deoxyadenosine + L-methionine + H(+)</text>
        <dbReference type="Rhea" id="RHEA:19225"/>
        <dbReference type="Rhea" id="RHEA-COMP:10622"/>
        <dbReference type="Rhea" id="RHEA-COMP:12190"/>
        <dbReference type="Rhea" id="RHEA-COMP:12191"/>
        <dbReference type="Rhea" id="RHEA-COMP:14480"/>
        <dbReference type="ChEBI" id="CHEBI:15378"/>
        <dbReference type="ChEBI" id="CHEBI:17319"/>
        <dbReference type="ChEBI" id="CHEBI:29947"/>
        <dbReference type="ChEBI" id="CHEBI:32722"/>
        <dbReference type="ChEBI" id="CHEBI:57618"/>
        <dbReference type="ChEBI" id="CHEBI:57844"/>
        <dbReference type="ChEBI" id="CHEBI:59789"/>
        <dbReference type="ChEBI" id="CHEBI:140311"/>
        <dbReference type="EC" id="1.97.1.4"/>
    </reaction>
</comment>
<evidence type="ECO:0000256" key="3">
    <source>
        <dbReference type="ARBA" id="ARBA00021356"/>
    </source>
</evidence>
<keyword evidence="7 10" id="KW-0560">Oxidoreductase</keyword>
<dbReference type="InterPro" id="IPR013785">
    <property type="entry name" value="Aldolase_TIM"/>
</dbReference>
<dbReference type="NCBIfam" id="TIGR02493">
    <property type="entry name" value="PFLA"/>
    <property type="match status" value="1"/>
</dbReference>
<protein>
    <recommendedName>
        <fullName evidence="3 10">Pyruvate formate-lyase-activating enzyme</fullName>
        <ecNumber evidence="10">1.97.1.4</ecNumber>
    </recommendedName>
</protein>
<keyword evidence="8 10" id="KW-0408">Iron</keyword>
<accession>A0A3E3I6T5</accession>
<dbReference type="InterPro" id="IPR001989">
    <property type="entry name" value="Radical_activat_CS"/>
</dbReference>
<name>A0A3E3I6T5_9FIRM</name>
<evidence type="ECO:0000313" key="14">
    <source>
        <dbReference type="Proteomes" id="UP000260812"/>
    </source>
</evidence>
<dbReference type="AlphaFoldDB" id="A0A3E3I6T5"/>
<keyword evidence="13" id="KW-0456">Lyase</keyword>
<keyword evidence="14" id="KW-1185">Reference proteome</keyword>
<comment type="function">
    <text evidence="1 10">Activation of pyruvate formate-lyase under anaerobic conditions by generation of an organic free radical, using S-adenosylmethionine and reduced flavodoxin as cosubstrates to produce 5'-deoxy-adenosine.</text>
</comment>
<dbReference type="GO" id="GO:0016829">
    <property type="term" value="F:lyase activity"/>
    <property type="evidence" value="ECO:0007669"/>
    <property type="project" value="UniProtKB-KW"/>
</dbReference>
<dbReference type="CDD" id="cd01335">
    <property type="entry name" value="Radical_SAM"/>
    <property type="match status" value="1"/>
</dbReference>
<comment type="cofactor">
    <cofactor evidence="10">
        <name>[4Fe-4S] cluster</name>
        <dbReference type="ChEBI" id="CHEBI:49883"/>
    </cofactor>
    <text evidence="10">Binds 1 [4Fe-4S] cluster. The cluster is coordinated with 3 cysteines and an exchangeable S-adenosyl-L-methionine.</text>
</comment>
<dbReference type="PANTHER" id="PTHR30352:SF5">
    <property type="entry name" value="PYRUVATE FORMATE-LYASE 1-ACTIVATING ENZYME"/>
    <property type="match status" value="1"/>
</dbReference>
<reference evidence="13 15" key="1">
    <citation type="submission" date="2018-08" db="EMBL/GenBank/DDBJ databases">
        <title>A genome reference for cultivated species of the human gut microbiota.</title>
        <authorList>
            <person name="Zou Y."/>
            <person name="Xue W."/>
            <person name="Luo G."/>
        </authorList>
    </citation>
    <scope>NUCLEOTIDE SEQUENCE [LARGE SCALE GENOMIC DNA]</scope>
    <source>
        <strain evidence="12 15">AF26-4BH</strain>
        <strain evidence="13">TF05-5AC</strain>
    </source>
</reference>
<evidence type="ECO:0000256" key="6">
    <source>
        <dbReference type="ARBA" id="ARBA00022723"/>
    </source>
</evidence>
<dbReference type="PIRSF" id="PIRSF000371">
    <property type="entry name" value="PFL_act_enz"/>
    <property type="match status" value="1"/>
</dbReference>
<evidence type="ECO:0000313" key="15">
    <source>
        <dbReference type="Proteomes" id="UP000261166"/>
    </source>
</evidence>
<dbReference type="GO" id="GO:0043365">
    <property type="term" value="F:[formate-C-acetyltransferase]-activating enzyme activity"/>
    <property type="evidence" value="ECO:0007669"/>
    <property type="project" value="UniProtKB-UniRule"/>
</dbReference>
<keyword evidence="13" id="KW-0670">Pyruvate</keyword>
<dbReference type="RefSeq" id="WP_025487675.1">
    <property type="nucleotide sequence ID" value="NZ_CALBAU010000258.1"/>
</dbReference>
<comment type="caution">
    <text evidence="13">The sequence shown here is derived from an EMBL/GenBank/DDBJ whole genome shotgun (WGS) entry which is preliminary data.</text>
</comment>
<comment type="similarity">
    <text evidence="2 10">Belongs to the organic radical-activating enzymes family.</text>
</comment>
<dbReference type="PROSITE" id="PS01087">
    <property type="entry name" value="RADICAL_ACTIVATING"/>
    <property type="match status" value="1"/>
</dbReference>
<dbReference type="GO" id="GO:0046872">
    <property type="term" value="F:metal ion binding"/>
    <property type="evidence" value="ECO:0007669"/>
    <property type="project" value="UniProtKB-UniRule"/>
</dbReference>
<dbReference type="PROSITE" id="PS51918">
    <property type="entry name" value="RADICAL_SAM"/>
    <property type="match status" value="1"/>
</dbReference>
<dbReference type="EMBL" id="QVLV01000005">
    <property type="protein sequence ID" value="RGE61704.1"/>
    <property type="molecule type" value="Genomic_DNA"/>
</dbReference>
<dbReference type="InterPro" id="IPR007197">
    <property type="entry name" value="rSAM"/>
</dbReference>
<dbReference type="GO" id="GO:0051539">
    <property type="term" value="F:4 iron, 4 sulfur cluster binding"/>
    <property type="evidence" value="ECO:0007669"/>
    <property type="project" value="UniProtKB-UniRule"/>
</dbReference>
<feature type="domain" description="Radical SAM core" evidence="11">
    <location>
        <begin position="24"/>
        <end position="253"/>
    </location>
</feature>
<evidence type="ECO:0000256" key="9">
    <source>
        <dbReference type="ARBA" id="ARBA00023014"/>
    </source>
</evidence>
<dbReference type="InterPro" id="IPR012838">
    <property type="entry name" value="PFL1_activating"/>
</dbReference>
<dbReference type="GO" id="GO:0005737">
    <property type="term" value="C:cytoplasm"/>
    <property type="evidence" value="ECO:0007669"/>
    <property type="project" value="UniProtKB-SubCell"/>
</dbReference>
<dbReference type="Proteomes" id="UP000261166">
    <property type="component" value="Unassembled WGS sequence"/>
</dbReference>
<dbReference type="SFLD" id="SFLDS00029">
    <property type="entry name" value="Radical_SAM"/>
    <property type="match status" value="1"/>
</dbReference>
<dbReference type="InterPro" id="IPR012839">
    <property type="entry name" value="Organic_radical_activase"/>
</dbReference>
<dbReference type="OrthoDB" id="9782387at2"/>
<evidence type="ECO:0000259" key="11">
    <source>
        <dbReference type="PROSITE" id="PS51918"/>
    </source>
</evidence>
<sequence length="263" mass="29757">MPTSTQESTPTPGRIHSIESFGTVDGPGVRFVVFLQGCPMRCAYCHNPDTWEINAGSYISAEQIMESYERNKSFYKDGGITVTGGEPLLQLDFLTELFTLAKKDNIHTCIDTSGIPFAPSNREWMKKLDILLGMTDLVMLDIKHIDPKCHKDLTGCPNDNILRFAWYLDKKKVPVWIRHVVVPTVTDDESFLYRLGWFIGGLSNLKALDVLPYHTMGKAKYEKLGIPYRLEGIPPMDRPTLLLKKQSILKGIKDRRNQKPAPS</sequence>
<evidence type="ECO:0000313" key="13">
    <source>
        <dbReference type="EMBL" id="RGE61704.1"/>
    </source>
</evidence>
<evidence type="ECO:0000256" key="2">
    <source>
        <dbReference type="ARBA" id="ARBA00009777"/>
    </source>
</evidence>
<evidence type="ECO:0000256" key="8">
    <source>
        <dbReference type="ARBA" id="ARBA00023004"/>
    </source>
</evidence>
<dbReference type="InterPro" id="IPR034457">
    <property type="entry name" value="Organic_radical-activating"/>
</dbReference>
<dbReference type="EC" id="1.97.1.4" evidence="10"/>
<evidence type="ECO:0000256" key="5">
    <source>
        <dbReference type="ARBA" id="ARBA00022691"/>
    </source>
</evidence>
<keyword evidence="9 10" id="KW-0411">Iron-sulfur</keyword>
<dbReference type="Proteomes" id="UP000260812">
    <property type="component" value="Unassembled WGS sequence"/>
</dbReference>
<dbReference type="InterPro" id="IPR058240">
    <property type="entry name" value="rSAM_sf"/>
</dbReference>
<evidence type="ECO:0000256" key="4">
    <source>
        <dbReference type="ARBA" id="ARBA00022485"/>
    </source>
</evidence>
<keyword evidence="4 10" id="KW-0004">4Fe-4S</keyword>
<evidence type="ECO:0000256" key="10">
    <source>
        <dbReference type="RuleBase" id="RU362053"/>
    </source>
</evidence>
<dbReference type="Pfam" id="PF04055">
    <property type="entry name" value="Radical_SAM"/>
    <property type="match status" value="1"/>
</dbReference>
<dbReference type="Gene3D" id="3.20.20.70">
    <property type="entry name" value="Aldolase class I"/>
    <property type="match status" value="1"/>
</dbReference>
<comment type="subcellular location">
    <subcellularLocation>
        <location evidence="10">Cytoplasm</location>
    </subcellularLocation>
</comment>
<dbReference type="GeneID" id="97987027"/>
<proteinExistence type="inferred from homology"/>
<organism evidence="13 14">
    <name type="scientific">Eisenbergiella massiliensis</name>
    <dbReference type="NCBI Taxonomy" id="1720294"/>
    <lineage>
        <taxon>Bacteria</taxon>
        <taxon>Bacillati</taxon>
        <taxon>Bacillota</taxon>
        <taxon>Clostridia</taxon>
        <taxon>Lachnospirales</taxon>
        <taxon>Lachnospiraceae</taxon>
        <taxon>Eisenbergiella</taxon>
    </lineage>
</organism>